<comment type="caution">
    <text evidence="1">The sequence shown here is derived from an EMBL/GenBank/DDBJ whole genome shotgun (WGS) entry which is preliminary data.</text>
</comment>
<evidence type="ECO:0000313" key="2">
    <source>
        <dbReference type="Proteomes" id="UP000291343"/>
    </source>
</evidence>
<name>A0A482X6Q9_LAOST</name>
<dbReference type="Proteomes" id="UP000291343">
    <property type="component" value="Unassembled WGS sequence"/>
</dbReference>
<reference evidence="1 2" key="1">
    <citation type="journal article" date="2017" name="Gigascience">
        <title>Genome sequence of the small brown planthopper, Laodelphax striatellus.</title>
        <authorList>
            <person name="Zhu J."/>
            <person name="Jiang F."/>
            <person name="Wang X."/>
            <person name="Yang P."/>
            <person name="Bao Y."/>
            <person name="Zhao W."/>
            <person name="Wang W."/>
            <person name="Lu H."/>
            <person name="Wang Q."/>
            <person name="Cui N."/>
            <person name="Li J."/>
            <person name="Chen X."/>
            <person name="Luo L."/>
            <person name="Yu J."/>
            <person name="Kang L."/>
            <person name="Cui F."/>
        </authorList>
    </citation>
    <scope>NUCLEOTIDE SEQUENCE [LARGE SCALE GENOMIC DNA]</scope>
    <source>
        <strain evidence="1">Lst14</strain>
    </source>
</reference>
<protein>
    <submittedName>
        <fullName evidence="1">Uncharacterized protein</fullName>
    </submittedName>
</protein>
<proteinExistence type="predicted"/>
<organism evidence="1 2">
    <name type="scientific">Laodelphax striatellus</name>
    <name type="common">Small brown planthopper</name>
    <name type="synonym">Delphax striatella</name>
    <dbReference type="NCBI Taxonomy" id="195883"/>
    <lineage>
        <taxon>Eukaryota</taxon>
        <taxon>Metazoa</taxon>
        <taxon>Ecdysozoa</taxon>
        <taxon>Arthropoda</taxon>
        <taxon>Hexapoda</taxon>
        <taxon>Insecta</taxon>
        <taxon>Pterygota</taxon>
        <taxon>Neoptera</taxon>
        <taxon>Paraneoptera</taxon>
        <taxon>Hemiptera</taxon>
        <taxon>Auchenorrhyncha</taxon>
        <taxon>Fulgoroidea</taxon>
        <taxon>Delphacidae</taxon>
        <taxon>Criomorphinae</taxon>
        <taxon>Laodelphax</taxon>
    </lineage>
</organism>
<accession>A0A482X6Q9</accession>
<dbReference type="AlphaFoldDB" id="A0A482X6Q9"/>
<dbReference type="EMBL" id="QKKF02017379">
    <property type="protein sequence ID" value="RZF40971.1"/>
    <property type="molecule type" value="Genomic_DNA"/>
</dbReference>
<gene>
    <name evidence="1" type="ORF">LSTR_LSTR013182</name>
</gene>
<keyword evidence="2" id="KW-1185">Reference proteome</keyword>
<evidence type="ECO:0000313" key="1">
    <source>
        <dbReference type="EMBL" id="RZF40971.1"/>
    </source>
</evidence>
<dbReference type="InParanoid" id="A0A482X6Q9"/>
<sequence length="1071" mass="123312">MRRNIFASSNVKFGTAHVEQNPEIKFHRVLNQVHGIQQIASIEYFDTVVETTPKQLKGGATVKLTEIQYYCKDTTEPCKYYGTLALEPVTVDSNALTKCVLDKGAKPFPQAFRMSAHLDFSDSKIQAKVSDNDYFKYFAPIREEVWNCQEMKASGVMGDNKLLRVVNEVITRKRIKSIKAHYTVVFVGQNDRMKRRDETSDDSYNFDSYILKEIKYIDPKTNKILKYEGRLGLQQPKQLNPERDINYVLPGNRIFKHMISPVGIDIRVGSRPEGDSVGSSRSTVTCQEKADMKFGTQIETYDGVEIDQPTKTDKEPPVLLRIFETKYLNDTLFYAIRYEGKIVLIPSSMVSEEDKWKSGTVELQDYQLDYTNDCRKAGDQEYDDAKGKNNEAFSVKVKSYGSGEEQLIFDNYFENLKQELWMCYDIIEGQQQLVAYRVFNHISLKPDKCSRVKDLYHSRGVTFVRGKSHASSHCLEITQVQYYSTNLEYTWEFDGAVTFWEERTEIYNYKMQLNPQRLKDELGKKDIEYILEENEAFKRVLHSDGLLVEVGEPYDRSVQFEIRDLSSVFKCSSLDTTAIPENVRVELLKPRILLKIKGSPEIRIGQAGDFTTKSQVTKCEAVGEETIYRIIDVLHFRGVNRNVSTVYYYDGVTVLRAPYSDEVQLRDIRYVNTDWKLVRFDGFVDYKPNAQAFEYEDSFFAKSEIESVKIINMKKMMTSDQEPKTGARLLKGDFVEVENNWQEVIGNDESVANCLGLVQIDRSADDVRKYDLTVLGYNETLPAGLTLIKQVIYKCSTYDEVTLFEGWQAVVLTEVKFVNPETFGIIKYTGKLNIKSLVNGKMLKLFPMPHELHGSYPVESKYESEQVLEEAKRYASLEKLKMYALQYIPNSEVQESIKYNDVKPNGFSKPTSPLISTVVLNDEKGFSLLLGSRWVRELKTTETVKCLYDKWNWPSHEQFTTMVSLLSGHTQYILDEEAVADYFQYQKINVWVCVTSTDTFLRVSTEIRLKSNPPDNVYSVSYFNDDVKMREVASSNGKKRIFTEVKYLSAYDFAIIKYEGPVTLLDGISNS</sequence>